<sequence>MGGAKARWHGGRGQGGRARTAPGRPPAPGRTVAGMETGLAGKRVLVTGATGGIGGELVAAFAAEGARVGVHHRSDPPRAQQLAARYDGVALAADLTVESEVDGLVAAAVESLGGLEILVANAGKYPTPAAPVWELDPARWRATIAANLDATFLLCRAFLRHVVTTGVGTIVLVGSTAARFGEADHADYAAAKAGLSGLALSLKNEIVRIAPAGRINVVAPGWTATDRNADRLGDPDFVRARTATMALDKLGRPADVAAAAVVLASDRLSGHVTGETVTVAGGMEGRLLR</sequence>
<dbReference type="EMBL" id="BOPO01000070">
    <property type="protein sequence ID" value="GIL28490.1"/>
    <property type="molecule type" value="Genomic_DNA"/>
</dbReference>
<keyword evidence="2" id="KW-0560">Oxidoreductase</keyword>
<evidence type="ECO:0000313" key="6">
    <source>
        <dbReference type="EMBL" id="GIL28490.1"/>
    </source>
</evidence>
<dbReference type="InterPro" id="IPR057326">
    <property type="entry name" value="KR_dom"/>
</dbReference>
<accession>A0A8J4AF59</accession>
<feature type="compositionally biased region" description="Basic residues" evidence="4">
    <location>
        <begin position="1"/>
        <end position="10"/>
    </location>
</feature>
<dbReference type="PANTHER" id="PTHR24321:SF8">
    <property type="entry name" value="ESTRADIOL 17-BETA-DEHYDROGENASE 8-RELATED"/>
    <property type="match status" value="1"/>
</dbReference>
<evidence type="ECO:0000256" key="2">
    <source>
        <dbReference type="ARBA" id="ARBA00023002"/>
    </source>
</evidence>
<dbReference type="PANTHER" id="PTHR24321">
    <property type="entry name" value="DEHYDROGENASES, SHORT CHAIN"/>
    <property type="match status" value="1"/>
</dbReference>
<comment type="similarity">
    <text evidence="1">Belongs to the short-chain dehydrogenases/reductases (SDR) family.</text>
</comment>
<evidence type="ECO:0000259" key="5">
    <source>
        <dbReference type="SMART" id="SM00822"/>
    </source>
</evidence>
<keyword evidence="3" id="KW-0520">NAD</keyword>
<gene>
    <name evidence="6" type="ORF">NUM_37440</name>
</gene>
<evidence type="ECO:0000313" key="7">
    <source>
        <dbReference type="Proteomes" id="UP000614996"/>
    </source>
</evidence>
<protein>
    <submittedName>
        <fullName evidence="6">Short-chain dehydrogenase</fullName>
    </submittedName>
</protein>
<dbReference type="Proteomes" id="UP000614996">
    <property type="component" value="Unassembled WGS sequence"/>
</dbReference>
<keyword evidence="7" id="KW-1185">Reference proteome</keyword>
<dbReference type="SUPFAM" id="SSF51735">
    <property type="entry name" value="NAD(P)-binding Rossmann-fold domains"/>
    <property type="match status" value="1"/>
</dbReference>
<proteinExistence type="inferred from homology"/>
<dbReference type="GO" id="GO:0016491">
    <property type="term" value="F:oxidoreductase activity"/>
    <property type="evidence" value="ECO:0007669"/>
    <property type="project" value="UniProtKB-KW"/>
</dbReference>
<dbReference type="PRINTS" id="PR00080">
    <property type="entry name" value="SDRFAMILY"/>
</dbReference>
<dbReference type="AlphaFoldDB" id="A0A8J4AF59"/>
<reference evidence="7" key="1">
    <citation type="journal article" date="2021" name="Int. J. Syst. Evol. Microbiol.">
        <title>Actinocatenispora comari sp. nov., an endophytic actinomycete isolated from aerial parts of Comarum salesowianum.</title>
        <authorList>
            <person name="Oyunbileg N."/>
            <person name="Iizaka Y."/>
            <person name="Hamada M."/>
            <person name="Davaapurev B.O."/>
            <person name="Fukumoto A."/>
            <person name="Tsetseg B."/>
            <person name="Kato F."/>
            <person name="Tamura T."/>
            <person name="Batkhuu J."/>
            <person name="Anzai Y."/>
        </authorList>
    </citation>
    <scope>NUCLEOTIDE SEQUENCE [LARGE SCALE GENOMIC DNA]</scope>
    <source>
        <strain evidence="7">NUM-2625</strain>
    </source>
</reference>
<dbReference type="PRINTS" id="PR00081">
    <property type="entry name" value="GDHRDH"/>
</dbReference>
<dbReference type="FunFam" id="3.40.50.720:FF:000084">
    <property type="entry name" value="Short-chain dehydrogenase reductase"/>
    <property type="match status" value="1"/>
</dbReference>
<dbReference type="Pfam" id="PF13561">
    <property type="entry name" value="adh_short_C2"/>
    <property type="match status" value="1"/>
</dbReference>
<organism evidence="6 7">
    <name type="scientific">Actinocatenispora comari</name>
    <dbReference type="NCBI Taxonomy" id="2807577"/>
    <lineage>
        <taxon>Bacteria</taxon>
        <taxon>Bacillati</taxon>
        <taxon>Actinomycetota</taxon>
        <taxon>Actinomycetes</taxon>
        <taxon>Micromonosporales</taxon>
        <taxon>Micromonosporaceae</taxon>
        <taxon>Actinocatenispora</taxon>
    </lineage>
</organism>
<feature type="domain" description="Ketoreductase" evidence="5">
    <location>
        <begin position="42"/>
        <end position="225"/>
    </location>
</feature>
<name>A0A8J4AF59_9ACTN</name>
<dbReference type="Gene3D" id="3.40.50.720">
    <property type="entry name" value="NAD(P)-binding Rossmann-like Domain"/>
    <property type="match status" value="1"/>
</dbReference>
<dbReference type="InterPro" id="IPR036291">
    <property type="entry name" value="NAD(P)-bd_dom_sf"/>
</dbReference>
<dbReference type="InterPro" id="IPR002347">
    <property type="entry name" value="SDR_fam"/>
</dbReference>
<dbReference type="SMART" id="SM00822">
    <property type="entry name" value="PKS_KR"/>
    <property type="match status" value="1"/>
</dbReference>
<feature type="region of interest" description="Disordered" evidence="4">
    <location>
        <begin position="1"/>
        <end position="29"/>
    </location>
</feature>
<evidence type="ECO:0000256" key="1">
    <source>
        <dbReference type="ARBA" id="ARBA00006484"/>
    </source>
</evidence>
<evidence type="ECO:0000256" key="3">
    <source>
        <dbReference type="ARBA" id="ARBA00023027"/>
    </source>
</evidence>
<evidence type="ECO:0000256" key="4">
    <source>
        <dbReference type="SAM" id="MobiDB-lite"/>
    </source>
</evidence>
<comment type="caution">
    <text evidence="6">The sequence shown here is derived from an EMBL/GenBank/DDBJ whole genome shotgun (WGS) entry which is preliminary data.</text>
</comment>